<dbReference type="EMBL" id="FXWH01000003">
    <property type="protein sequence ID" value="SMQ80455.1"/>
    <property type="molecule type" value="Genomic_DNA"/>
</dbReference>
<dbReference type="AlphaFoldDB" id="A0A1Y6FZF1"/>
<gene>
    <name evidence="1" type="ORF">SAMN06297229_2214</name>
</gene>
<reference evidence="2" key="1">
    <citation type="submission" date="2017-04" db="EMBL/GenBank/DDBJ databases">
        <authorList>
            <person name="Varghese N."/>
            <person name="Submissions S."/>
        </authorList>
    </citation>
    <scope>NUCLEOTIDE SEQUENCE [LARGE SCALE GENOMIC DNA]</scope>
</reference>
<organism evidence="1 2">
    <name type="scientific">Pseudidiomarina planktonica</name>
    <dbReference type="NCBI Taxonomy" id="1323738"/>
    <lineage>
        <taxon>Bacteria</taxon>
        <taxon>Pseudomonadati</taxon>
        <taxon>Pseudomonadota</taxon>
        <taxon>Gammaproteobacteria</taxon>
        <taxon>Alteromonadales</taxon>
        <taxon>Idiomarinaceae</taxon>
        <taxon>Pseudidiomarina</taxon>
    </lineage>
</organism>
<evidence type="ECO:0000313" key="2">
    <source>
        <dbReference type="Proteomes" id="UP000194450"/>
    </source>
</evidence>
<name>A0A1Y6FZF1_9GAMM</name>
<keyword evidence="2" id="KW-1185">Reference proteome</keyword>
<sequence length="39" mass="5049">MNKQRRLVSAERRRALLRKRNHLMVERRQKWFRLTQRDD</sequence>
<evidence type="ECO:0000313" key="1">
    <source>
        <dbReference type="EMBL" id="SMQ80455.1"/>
    </source>
</evidence>
<proteinExistence type="predicted"/>
<dbReference type="Proteomes" id="UP000194450">
    <property type="component" value="Unassembled WGS sequence"/>
</dbReference>
<accession>A0A1Y6FZF1</accession>
<protein>
    <submittedName>
        <fullName evidence="1">Uncharacterized protein</fullName>
    </submittedName>
</protein>